<dbReference type="GO" id="GO:0032259">
    <property type="term" value="P:methylation"/>
    <property type="evidence" value="ECO:0007669"/>
    <property type="project" value="UniProtKB-KW"/>
</dbReference>
<keyword evidence="1 3" id="KW-0489">Methyltransferase</keyword>
<dbReference type="SUPFAM" id="SSF53335">
    <property type="entry name" value="S-adenosyl-L-methionine-dependent methyltransferases"/>
    <property type="match status" value="1"/>
</dbReference>
<sequence>MLRPRDIVELGTHYGYSCFAFAEAVKRLGLNTTISALDSWEGDDHAGHYGHEVYDYVSGVAQRDYPDTVRLIPGWFAQSRHLFQDASVDVLHVDGRHGYEDARADYTEWRSAVRDGGVILFHDIAERENGFGVWRLWDEVADPTRSFAFEHGHGLGVLAVGEVEHEPLRALFDADEATAALVRADAERLGQVVARQAWLESVVEDAERAWAEVRLRAVHEDELQSQIDALKDSTSWRLTAPLRSLGRLRRRRG</sequence>
<dbReference type="RefSeq" id="WP_349426774.1">
    <property type="nucleotide sequence ID" value="NZ_CP151632.1"/>
</dbReference>
<name>A0AAU6SGK9_9MICO</name>
<dbReference type="GO" id="GO:0071770">
    <property type="term" value="P:DIM/DIP cell wall layer assembly"/>
    <property type="evidence" value="ECO:0007669"/>
    <property type="project" value="TreeGrafter"/>
</dbReference>
<dbReference type="Pfam" id="PF13578">
    <property type="entry name" value="Methyltransf_24"/>
    <property type="match status" value="1"/>
</dbReference>
<accession>A0AAU6SGK9</accession>
<evidence type="ECO:0000256" key="1">
    <source>
        <dbReference type="ARBA" id="ARBA00022603"/>
    </source>
</evidence>
<dbReference type="PANTHER" id="PTHR40048">
    <property type="entry name" value="RHAMNOSYL O-METHYLTRANSFERASE"/>
    <property type="match status" value="1"/>
</dbReference>
<dbReference type="GO" id="GO:0005886">
    <property type="term" value="C:plasma membrane"/>
    <property type="evidence" value="ECO:0007669"/>
    <property type="project" value="TreeGrafter"/>
</dbReference>
<dbReference type="GO" id="GO:0008168">
    <property type="term" value="F:methyltransferase activity"/>
    <property type="evidence" value="ECO:0007669"/>
    <property type="project" value="UniProtKB-KW"/>
</dbReference>
<gene>
    <name evidence="3" type="ORF">MRBLWS13_003684</name>
</gene>
<reference evidence="3" key="1">
    <citation type="submission" date="2024-04" db="EMBL/GenBank/DDBJ databases">
        <authorList>
            <person name="Roder T."/>
            <person name="Oberhansli S."/>
            <person name="Kreuzer M."/>
        </authorList>
    </citation>
    <scope>NUCLEOTIDE SEQUENCE</scope>
    <source>
        <strain evidence="3">LWS13-1.2</strain>
    </source>
</reference>
<organism evidence="3">
    <name type="scientific">Microbacterium sp. LWS13-1.2</name>
    <dbReference type="NCBI Taxonomy" id="3135264"/>
    <lineage>
        <taxon>Bacteria</taxon>
        <taxon>Bacillati</taxon>
        <taxon>Actinomycetota</taxon>
        <taxon>Actinomycetes</taxon>
        <taxon>Micrococcales</taxon>
        <taxon>Microbacteriaceae</taxon>
        <taxon>Microbacterium</taxon>
    </lineage>
</organism>
<keyword evidence="2" id="KW-0808">Transferase</keyword>
<dbReference type="EMBL" id="CP151632">
    <property type="protein sequence ID" value="WZO35968.1"/>
    <property type="molecule type" value="Genomic_DNA"/>
</dbReference>
<dbReference type="InterPro" id="IPR029063">
    <property type="entry name" value="SAM-dependent_MTases_sf"/>
</dbReference>
<dbReference type="PANTHER" id="PTHR40048:SF1">
    <property type="entry name" value="RHAMNOSYL O-METHYLTRANSFERASE"/>
    <property type="match status" value="1"/>
</dbReference>
<evidence type="ECO:0000313" key="3">
    <source>
        <dbReference type="EMBL" id="WZO35968.1"/>
    </source>
</evidence>
<dbReference type="AlphaFoldDB" id="A0AAU6SGK9"/>
<proteinExistence type="predicted"/>
<evidence type="ECO:0000256" key="2">
    <source>
        <dbReference type="ARBA" id="ARBA00022679"/>
    </source>
</evidence>
<protein>
    <submittedName>
        <fullName evidence="3">Class I SAM-dependent methyltransferase</fullName>
    </submittedName>
</protein>
<dbReference type="Gene3D" id="3.40.50.150">
    <property type="entry name" value="Vaccinia Virus protein VP39"/>
    <property type="match status" value="1"/>
</dbReference>